<name>A0A8J8NRS4_HALGN</name>
<dbReference type="InterPro" id="IPR029510">
    <property type="entry name" value="Ald_DH_CS_GLU"/>
</dbReference>
<keyword evidence="4" id="KW-0520">NAD</keyword>
<dbReference type="SUPFAM" id="SSF53720">
    <property type="entry name" value="ALDH-like"/>
    <property type="match status" value="1"/>
</dbReference>
<feature type="active site" evidence="6">
    <location>
        <position position="268"/>
    </location>
</feature>
<comment type="subunit">
    <text evidence="2">Homotetramer.</text>
</comment>
<evidence type="ECO:0000256" key="6">
    <source>
        <dbReference type="PROSITE-ProRule" id="PRU10007"/>
    </source>
</evidence>
<evidence type="ECO:0000256" key="7">
    <source>
        <dbReference type="RuleBase" id="RU003345"/>
    </source>
</evidence>
<evidence type="ECO:0000256" key="2">
    <source>
        <dbReference type="ARBA" id="ARBA00011881"/>
    </source>
</evidence>
<dbReference type="PANTHER" id="PTHR43521">
    <property type="entry name" value="ALPHA-AMINOADIPIC SEMIALDEHYDE DEHYDROGENASE"/>
    <property type="match status" value="1"/>
</dbReference>
<dbReference type="Gene3D" id="3.40.309.10">
    <property type="entry name" value="Aldehyde Dehydrogenase, Chain A, domain 2"/>
    <property type="match status" value="1"/>
</dbReference>
<accession>A0A8J8NRS4</accession>
<dbReference type="GO" id="GO:0004029">
    <property type="term" value="F:aldehyde dehydrogenase (NAD+) activity"/>
    <property type="evidence" value="ECO:0007669"/>
    <property type="project" value="UniProtKB-EC"/>
</dbReference>
<keyword evidence="3 7" id="KW-0560">Oxidoreductase</keyword>
<comment type="caution">
    <text evidence="9">The sequence shown here is derived from an EMBL/GenBank/DDBJ whole genome shotgun (WGS) entry which is preliminary data.</text>
</comment>
<dbReference type="CDD" id="cd07130">
    <property type="entry name" value="ALDH_F7_AASADH"/>
    <property type="match status" value="1"/>
</dbReference>
<feature type="domain" description="Aldehyde dehydrogenase" evidence="8">
    <location>
        <begin position="33"/>
        <end position="491"/>
    </location>
</feature>
<evidence type="ECO:0000256" key="4">
    <source>
        <dbReference type="ARBA" id="ARBA00023027"/>
    </source>
</evidence>
<gene>
    <name evidence="9" type="ORF">FGO68_gene13208</name>
</gene>
<dbReference type="InterPro" id="IPR044638">
    <property type="entry name" value="ALDH7A1-like"/>
</dbReference>
<evidence type="ECO:0000256" key="3">
    <source>
        <dbReference type="ARBA" id="ARBA00023002"/>
    </source>
</evidence>
<dbReference type="OrthoDB" id="310895at2759"/>
<evidence type="ECO:0000256" key="1">
    <source>
        <dbReference type="ARBA" id="ARBA00009986"/>
    </source>
</evidence>
<sequence>MVDIRLTFNDYPFLKELGLAESNPGVYRDGQWTASGEEVLSLNPSTNKPIARVKMGSPADYEACVKSMEAEKIRWMKTPAPVRGEVVRQIGEAFRKKKEALGMLISLEMGKIKSEGLGEVQEYIDICDMATGLSRTLEGKVLPSERPGHFMMEQWNPLGLVGCITAFNFPVAVAGWNAAIAFICGDSMVWKPAPTTNLCAIAVQKIVNEVFDKFGFKSIHTLCCGGADVGGLMVNDRRMPLISFTGSTAVGQRIAVDVAKRFGRTILELGGNNAAIIMEDADLDLALKACVFACVGTAGQRCTTMRRIFLHESVFDKFVERMVAAYKTIKSGNPLEEGVLLGPLHSKMAVQQYTEGIEAIKKQGGKILVGGTVKSGDGNFVEPTIVEILPSAPIVQHELFAPVAYVMKFKTIEEAIALNNAVPQGLSSTLFTKNLQNYFNWVGPAGSDCGIVNCNIGTSGAEIGGAFGGEKETGGGRESGSDSWKQYMRRSTCTVNYTNYLALAQGVQFKL</sequence>
<evidence type="ECO:0000313" key="10">
    <source>
        <dbReference type="Proteomes" id="UP000785679"/>
    </source>
</evidence>
<dbReference type="EMBL" id="RRYP01008253">
    <property type="protein sequence ID" value="TNV79903.1"/>
    <property type="molecule type" value="Genomic_DNA"/>
</dbReference>
<dbReference type="Pfam" id="PF00171">
    <property type="entry name" value="Aldedh"/>
    <property type="match status" value="1"/>
</dbReference>
<dbReference type="InterPro" id="IPR016163">
    <property type="entry name" value="Ald_DH_C"/>
</dbReference>
<protein>
    <recommendedName>
        <fullName evidence="5">aldehyde dehydrogenase (NAD(+))</fullName>
        <ecNumber evidence="5">1.2.1.3</ecNumber>
    </recommendedName>
</protein>
<dbReference type="InterPro" id="IPR016161">
    <property type="entry name" value="Ald_DH/histidinol_DH"/>
</dbReference>
<evidence type="ECO:0000259" key="8">
    <source>
        <dbReference type="Pfam" id="PF00171"/>
    </source>
</evidence>
<keyword evidence="10" id="KW-1185">Reference proteome</keyword>
<proteinExistence type="inferred from homology"/>
<dbReference type="InterPro" id="IPR015590">
    <property type="entry name" value="Aldehyde_DH_dom"/>
</dbReference>
<dbReference type="Gene3D" id="3.40.605.10">
    <property type="entry name" value="Aldehyde Dehydrogenase, Chain A, domain 1"/>
    <property type="match status" value="1"/>
</dbReference>
<dbReference type="FunFam" id="3.40.309.10:FF:000018">
    <property type="entry name" value="Alpha-aminoadipic semialdehyde dehydrogenase"/>
    <property type="match status" value="1"/>
</dbReference>
<comment type="similarity">
    <text evidence="1 7">Belongs to the aldehyde dehydrogenase family.</text>
</comment>
<evidence type="ECO:0000313" key="9">
    <source>
        <dbReference type="EMBL" id="TNV79903.1"/>
    </source>
</evidence>
<dbReference type="EC" id="1.2.1.3" evidence="5"/>
<evidence type="ECO:0000256" key="5">
    <source>
        <dbReference type="ARBA" id="ARBA00024226"/>
    </source>
</evidence>
<dbReference type="AlphaFoldDB" id="A0A8J8NRS4"/>
<dbReference type="InterPro" id="IPR016162">
    <property type="entry name" value="Ald_DH_N"/>
</dbReference>
<dbReference type="PROSITE" id="PS00687">
    <property type="entry name" value="ALDEHYDE_DEHYDR_GLU"/>
    <property type="match status" value="1"/>
</dbReference>
<dbReference type="Proteomes" id="UP000785679">
    <property type="component" value="Unassembled WGS sequence"/>
</dbReference>
<organism evidence="9 10">
    <name type="scientific">Halteria grandinella</name>
    <dbReference type="NCBI Taxonomy" id="5974"/>
    <lineage>
        <taxon>Eukaryota</taxon>
        <taxon>Sar</taxon>
        <taxon>Alveolata</taxon>
        <taxon>Ciliophora</taxon>
        <taxon>Intramacronucleata</taxon>
        <taxon>Spirotrichea</taxon>
        <taxon>Stichotrichia</taxon>
        <taxon>Sporadotrichida</taxon>
        <taxon>Halteriidae</taxon>
        <taxon>Halteria</taxon>
    </lineage>
</organism>
<dbReference type="PANTHER" id="PTHR43521:SF1">
    <property type="entry name" value="ALPHA-AMINOADIPIC SEMIALDEHYDE DEHYDROGENASE"/>
    <property type="match status" value="1"/>
</dbReference>
<reference evidence="9" key="1">
    <citation type="submission" date="2019-06" db="EMBL/GenBank/DDBJ databases">
        <authorList>
            <person name="Zheng W."/>
        </authorList>
    </citation>
    <scope>NUCLEOTIDE SEQUENCE</scope>
    <source>
        <strain evidence="9">QDHG01</strain>
    </source>
</reference>